<name>A0A369MI19_EGGLN</name>
<evidence type="ECO:0000256" key="3">
    <source>
        <dbReference type="ARBA" id="ARBA00022475"/>
    </source>
</evidence>
<dbReference type="RefSeq" id="WP_114533793.1">
    <property type="nucleotide sequence ID" value="NZ_JAHLPF010000007.1"/>
</dbReference>
<reference evidence="7 8" key="1">
    <citation type="journal article" date="2018" name="Elife">
        <title>Discovery and characterization of a prevalent human gut bacterial enzyme sufficient for the inactivation of a family of plant toxins.</title>
        <authorList>
            <person name="Koppel N."/>
            <person name="Bisanz J.E."/>
            <person name="Pandelia M.E."/>
            <person name="Turnbaugh P.J."/>
            <person name="Balskus E.P."/>
        </authorList>
    </citation>
    <scope>NUCLEOTIDE SEQUENCE [LARGE SCALE GENOMIC DNA]</scope>
    <source>
        <strain evidence="7 8">W1 BHI 6</strain>
    </source>
</reference>
<keyword evidence="6" id="KW-0472">Membrane</keyword>
<accession>A0A369MI19</accession>
<evidence type="ECO:0000256" key="4">
    <source>
        <dbReference type="ARBA" id="ARBA00022679"/>
    </source>
</evidence>
<dbReference type="Gene3D" id="3.40.50.11820">
    <property type="match status" value="1"/>
</dbReference>
<evidence type="ECO:0000256" key="1">
    <source>
        <dbReference type="ARBA" id="ARBA00004202"/>
    </source>
</evidence>
<organism evidence="7 8">
    <name type="scientific">Eggerthella lenta</name>
    <name type="common">Eubacterium lentum</name>
    <dbReference type="NCBI Taxonomy" id="84112"/>
    <lineage>
        <taxon>Bacteria</taxon>
        <taxon>Bacillati</taxon>
        <taxon>Actinomycetota</taxon>
        <taxon>Coriobacteriia</taxon>
        <taxon>Eggerthellales</taxon>
        <taxon>Eggerthellaceae</taxon>
        <taxon>Eggerthella</taxon>
    </lineage>
</organism>
<gene>
    <name evidence="7" type="ORF">C1875_07855</name>
</gene>
<comment type="similarity">
    <text evidence="2">Belongs to the CDP-glycerol glycerophosphotransferase family.</text>
</comment>
<dbReference type="GO" id="GO:0047355">
    <property type="term" value="F:CDP-glycerol glycerophosphotransferase activity"/>
    <property type="evidence" value="ECO:0007669"/>
    <property type="project" value="InterPro"/>
</dbReference>
<dbReference type="Gene3D" id="3.40.50.12580">
    <property type="match status" value="1"/>
</dbReference>
<dbReference type="AlphaFoldDB" id="A0A369MI19"/>
<dbReference type="InterPro" id="IPR043149">
    <property type="entry name" value="TagF_N"/>
</dbReference>
<dbReference type="GO" id="GO:0005886">
    <property type="term" value="C:plasma membrane"/>
    <property type="evidence" value="ECO:0007669"/>
    <property type="project" value="UniProtKB-SubCell"/>
</dbReference>
<keyword evidence="4 7" id="KW-0808">Transferase</keyword>
<keyword evidence="3" id="KW-1003">Cell membrane</keyword>
<protein>
    <submittedName>
        <fullName evidence="7">CDP-glycerol--glycerophosphate glycerophosphotransferase</fullName>
    </submittedName>
</protein>
<evidence type="ECO:0000313" key="8">
    <source>
        <dbReference type="Proteomes" id="UP000253970"/>
    </source>
</evidence>
<comment type="subcellular location">
    <subcellularLocation>
        <location evidence="1">Cell membrane</location>
        <topology evidence="1">Peripheral membrane protein</topology>
    </subcellularLocation>
</comment>
<keyword evidence="5" id="KW-0777">Teichoic acid biosynthesis</keyword>
<sequence length="430" mass="48846">MRTAGRVSDAARAAGYAVLRRAPRTRLAVRHAYWALQKRKYDALAKSIATEARTVLFEAYGGRSYACSPKALYQEMLGDERFAGCELVWAFREGAVPSDEPDLEHATIVKRGSSAYFETLARAGCIVVNNRLPEYVYPKDDQVYVQCWHGTPLKRLGYDVEIEMESALNTTNELAERFGMDARKWTHLLSPSPYASKHLADAFGLPLEKRGSVIVEEGYPRNDALVRSRGDESVRARLRDSLGVPEGKRVLLYASTWRDDSYQDGVGYTFDYLLDFDLMRQQLGDEWVVLFRPHYYIANQFDFSAYEGFVIDVSKVDDVNDLYLASDVLLTDYSSVMFDYANLRRPIVLFVPDRERYADAIRGFYFDLEEVPGPLCSTTDEVVEELTHVEGHRTKYEQAYAAFVEKFCPLDDGCACARVLERLASFVALP</sequence>
<dbReference type="GO" id="GO:0019350">
    <property type="term" value="P:teichoic acid biosynthetic process"/>
    <property type="evidence" value="ECO:0007669"/>
    <property type="project" value="UniProtKB-KW"/>
</dbReference>
<dbReference type="EMBL" id="PPTU01000010">
    <property type="protein sequence ID" value="RDB70280.1"/>
    <property type="molecule type" value="Genomic_DNA"/>
</dbReference>
<dbReference type="SUPFAM" id="SSF53756">
    <property type="entry name" value="UDP-Glycosyltransferase/glycogen phosphorylase"/>
    <property type="match status" value="1"/>
</dbReference>
<dbReference type="PANTHER" id="PTHR37316">
    <property type="entry name" value="TEICHOIC ACID GLYCEROL-PHOSPHATE PRIMASE"/>
    <property type="match status" value="1"/>
</dbReference>
<evidence type="ECO:0000256" key="2">
    <source>
        <dbReference type="ARBA" id="ARBA00010488"/>
    </source>
</evidence>
<dbReference type="Proteomes" id="UP000253970">
    <property type="component" value="Unassembled WGS sequence"/>
</dbReference>
<evidence type="ECO:0000256" key="6">
    <source>
        <dbReference type="ARBA" id="ARBA00023136"/>
    </source>
</evidence>
<dbReference type="Pfam" id="PF04464">
    <property type="entry name" value="Glyphos_transf"/>
    <property type="match status" value="1"/>
</dbReference>
<proteinExistence type="inferred from homology"/>
<comment type="caution">
    <text evidence="7">The sequence shown here is derived from an EMBL/GenBank/DDBJ whole genome shotgun (WGS) entry which is preliminary data.</text>
</comment>
<evidence type="ECO:0000313" key="7">
    <source>
        <dbReference type="EMBL" id="RDB70280.1"/>
    </source>
</evidence>
<dbReference type="InterPro" id="IPR043148">
    <property type="entry name" value="TagF_C"/>
</dbReference>
<dbReference type="InterPro" id="IPR051612">
    <property type="entry name" value="Teichoic_Acid_Biosynth"/>
</dbReference>
<dbReference type="PANTHER" id="PTHR37316:SF3">
    <property type="entry name" value="TEICHOIC ACID GLYCEROL-PHOSPHATE TRANSFERASE"/>
    <property type="match status" value="1"/>
</dbReference>
<evidence type="ECO:0000256" key="5">
    <source>
        <dbReference type="ARBA" id="ARBA00022944"/>
    </source>
</evidence>
<dbReference type="InterPro" id="IPR007554">
    <property type="entry name" value="Glycerophosphate_synth"/>
</dbReference>